<name>A0A087TQQ2_STEMI</name>
<organism evidence="1 2">
    <name type="scientific">Stegodyphus mimosarum</name>
    <name type="common">African social velvet spider</name>
    <dbReference type="NCBI Taxonomy" id="407821"/>
    <lineage>
        <taxon>Eukaryota</taxon>
        <taxon>Metazoa</taxon>
        <taxon>Ecdysozoa</taxon>
        <taxon>Arthropoda</taxon>
        <taxon>Chelicerata</taxon>
        <taxon>Arachnida</taxon>
        <taxon>Araneae</taxon>
        <taxon>Araneomorphae</taxon>
        <taxon>Entelegynae</taxon>
        <taxon>Eresoidea</taxon>
        <taxon>Eresidae</taxon>
        <taxon>Stegodyphus</taxon>
    </lineage>
</organism>
<sequence length="39" mass="4101">MNALPLATVQKSTPVAEKANQLLHMCQMSSSVIAGAVFL</sequence>
<protein>
    <submittedName>
        <fullName evidence="1">Uncharacterized protein</fullName>
    </submittedName>
</protein>
<reference evidence="1 2" key="1">
    <citation type="submission" date="2013-11" db="EMBL/GenBank/DDBJ databases">
        <title>Genome sequencing of Stegodyphus mimosarum.</title>
        <authorList>
            <person name="Bechsgaard J."/>
        </authorList>
    </citation>
    <scope>NUCLEOTIDE SEQUENCE [LARGE SCALE GENOMIC DNA]</scope>
</reference>
<keyword evidence="2" id="KW-1185">Reference proteome</keyword>
<accession>A0A087TQQ2</accession>
<dbReference type="EMBL" id="KK116326">
    <property type="protein sequence ID" value="KFM67441.1"/>
    <property type="molecule type" value="Genomic_DNA"/>
</dbReference>
<evidence type="ECO:0000313" key="1">
    <source>
        <dbReference type="EMBL" id="KFM67441.1"/>
    </source>
</evidence>
<dbReference type="Proteomes" id="UP000054359">
    <property type="component" value="Unassembled WGS sequence"/>
</dbReference>
<proteinExistence type="predicted"/>
<evidence type="ECO:0000313" key="2">
    <source>
        <dbReference type="Proteomes" id="UP000054359"/>
    </source>
</evidence>
<dbReference type="OrthoDB" id="6436059at2759"/>
<gene>
    <name evidence="1" type="ORF">X975_00771</name>
</gene>
<feature type="non-terminal residue" evidence="1">
    <location>
        <position position="39"/>
    </location>
</feature>
<dbReference type="AlphaFoldDB" id="A0A087TQQ2"/>